<reference evidence="2 3" key="1">
    <citation type="submission" date="2016-05" db="EMBL/GenBank/DDBJ databases">
        <title>First whole genome sequencing of Entamoeba histolytica HM1:IMSS-clone-6.</title>
        <authorList>
            <person name="Mukherjee Avik.K."/>
            <person name="Izumyama S."/>
            <person name="Nakada-Tsukui K."/>
            <person name="Nozaki T."/>
        </authorList>
    </citation>
    <scope>NUCLEOTIDE SEQUENCE [LARGE SCALE GENOMIC DNA]</scope>
    <source>
        <strain evidence="2 3">HM1:IMSS clone 6</strain>
    </source>
</reference>
<feature type="coiled-coil region" evidence="1">
    <location>
        <begin position="29"/>
        <end position="77"/>
    </location>
</feature>
<protein>
    <submittedName>
        <fullName evidence="2">Uncharacterized protein</fullName>
    </submittedName>
</protein>
<comment type="caution">
    <text evidence="2">The sequence shown here is derived from an EMBL/GenBank/DDBJ whole genome shotgun (WGS) entry which is preliminary data.</text>
</comment>
<dbReference type="Proteomes" id="UP000078387">
    <property type="component" value="Unassembled WGS sequence"/>
</dbReference>
<dbReference type="VEuPathDB" id="AmoebaDB:KM1_151520"/>
<dbReference type="VEuPathDB" id="AmoebaDB:EHI7A_127520"/>
<keyword evidence="1" id="KW-0175">Coiled coil</keyword>
<name>A0A5K1U559_ENTHI</name>
<accession>A0A5K1U559</accession>
<gene>
    <name evidence="2" type="ORF">CL6EHI_128210</name>
</gene>
<dbReference type="VEuPathDB" id="AmoebaDB:EHI8A_136830"/>
<dbReference type="EMBL" id="BDEQ01000001">
    <property type="protein sequence ID" value="GAT96512.1"/>
    <property type="molecule type" value="Genomic_DNA"/>
</dbReference>
<dbReference type="AlphaFoldDB" id="A0A5K1U559"/>
<dbReference type="VEuPathDB" id="AmoebaDB:EHI_128210"/>
<evidence type="ECO:0000313" key="2">
    <source>
        <dbReference type="EMBL" id="GAT96512.1"/>
    </source>
</evidence>
<evidence type="ECO:0000256" key="1">
    <source>
        <dbReference type="SAM" id="Coils"/>
    </source>
</evidence>
<dbReference type="VEuPathDB" id="AmoebaDB:EHI5A_133990"/>
<dbReference type="OMA" id="IFEMYCM"/>
<proteinExistence type="predicted"/>
<organism evidence="2 3">
    <name type="scientific">Entamoeba histolytica</name>
    <dbReference type="NCBI Taxonomy" id="5759"/>
    <lineage>
        <taxon>Eukaryota</taxon>
        <taxon>Amoebozoa</taxon>
        <taxon>Evosea</taxon>
        <taxon>Archamoebae</taxon>
        <taxon>Mastigamoebida</taxon>
        <taxon>Entamoebidae</taxon>
        <taxon>Entamoeba</taxon>
    </lineage>
</organism>
<evidence type="ECO:0000313" key="3">
    <source>
        <dbReference type="Proteomes" id="UP000078387"/>
    </source>
</evidence>
<sequence length="301" mass="34883">MGDSVQLSLQKYVELRLAEREKELISHTVSVLEKQVVSQQKAIEQLSLQIKRVTEEREELKIKVIHLEKEIDISNERLILLQKYSQRGQKVDEEIFENGSNEIKHKQKLLVEELISKKRNTSTSVATSNVSTKESINPFSIKEVQLNKPYSGKPSFIKTAILNEYINHISQTDLNTQFYISTTSVCKKVPKYCFQIEYRLLCEVFTDSIIGNSNIVLLKGYPSVVSHKIFELYCTKSNMLDLLKIIKDPQQRSQTRVIIGLFNKCVLALEEMRKRSGFCQNYSIIKDRYPHVQFVALGRYE</sequence>